<keyword evidence="6" id="KW-0479">Metal-binding</keyword>
<dbReference type="PANTHER" id="PTHR11845">
    <property type="entry name" value="5'-DEOXYNUCLEOTIDASE HDDC2"/>
    <property type="match status" value="1"/>
</dbReference>
<dbReference type="PANTHER" id="PTHR11845:SF13">
    <property type="entry name" value="5'-DEOXYNUCLEOTIDASE HDDC2"/>
    <property type="match status" value="1"/>
</dbReference>
<protein>
    <recommendedName>
        <fullName evidence="5">5'-deoxynucleotidase</fullName>
        <ecNumber evidence="5">3.1.3.89</ecNumber>
    </recommendedName>
</protein>
<comment type="cofactor">
    <cofactor evidence="3">
        <name>Co(2+)</name>
        <dbReference type="ChEBI" id="CHEBI:48828"/>
    </cofactor>
</comment>
<accession>A0A2H0YNX9</accession>
<dbReference type="InterPro" id="IPR006674">
    <property type="entry name" value="HD_domain"/>
</dbReference>
<dbReference type="GO" id="GO:0046872">
    <property type="term" value="F:metal ion binding"/>
    <property type="evidence" value="ECO:0007669"/>
    <property type="project" value="UniProtKB-KW"/>
</dbReference>
<reference evidence="10" key="1">
    <citation type="submission" date="2017-09" db="EMBL/GenBank/DDBJ databases">
        <title>Depth-based differentiation of microbial function through sediment-hosted aquifers and enrichment of novel symbionts in the deep terrestrial subsurface.</title>
        <authorList>
            <person name="Probst A.J."/>
            <person name="Ladd B."/>
            <person name="Jarett J.K."/>
            <person name="Geller-Mcgrath D.E."/>
            <person name="Sieber C.M.K."/>
            <person name="Emerson J.B."/>
            <person name="Anantharaman K."/>
            <person name="Thomas B.C."/>
            <person name="Malmstrom R."/>
            <person name="Stieglmeier M."/>
            <person name="Klingl A."/>
            <person name="Woyke T."/>
            <person name="Ryan C.M."/>
            <person name="Banfield J.F."/>
        </authorList>
    </citation>
    <scope>NUCLEOTIDE SEQUENCE [LARGE SCALE GENOMIC DNA]</scope>
</reference>
<dbReference type="SUPFAM" id="SSF109604">
    <property type="entry name" value="HD-domain/PDEase-like"/>
    <property type="match status" value="1"/>
</dbReference>
<evidence type="ECO:0000256" key="2">
    <source>
        <dbReference type="ARBA" id="ARBA00001936"/>
    </source>
</evidence>
<evidence type="ECO:0000313" key="10">
    <source>
        <dbReference type="Proteomes" id="UP000231472"/>
    </source>
</evidence>
<evidence type="ECO:0000313" key="9">
    <source>
        <dbReference type="EMBL" id="PIS40170.1"/>
    </source>
</evidence>
<evidence type="ECO:0000256" key="1">
    <source>
        <dbReference type="ARBA" id="ARBA00001638"/>
    </source>
</evidence>
<dbReference type="SMART" id="SM00471">
    <property type="entry name" value="HDc"/>
    <property type="match status" value="1"/>
</dbReference>
<dbReference type="Proteomes" id="UP000231472">
    <property type="component" value="Unassembled WGS sequence"/>
</dbReference>
<organism evidence="9 10">
    <name type="scientific">Candidatus Nealsonbacteria bacterium CG08_land_8_20_14_0_20_36_22</name>
    <dbReference type="NCBI Taxonomy" id="1974704"/>
    <lineage>
        <taxon>Bacteria</taxon>
        <taxon>Candidatus Nealsoniibacteriota</taxon>
    </lineage>
</organism>
<dbReference type="GO" id="GO:0005737">
    <property type="term" value="C:cytoplasm"/>
    <property type="evidence" value="ECO:0007669"/>
    <property type="project" value="TreeGrafter"/>
</dbReference>
<dbReference type="GO" id="GO:0002953">
    <property type="term" value="F:5'-deoxynucleotidase activity"/>
    <property type="evidence" value="ECO:0007669"/>
    <property type="project" value="UniProtKB-EC"/>
</dbReference>
<dbReference type="InterPro" id="IPR039356">
    <property type="entry name" value="YfbR/HDDC2"/>
</dbReference>
<comment type="catalytic activity">
    <reaction evidence="1">
        <text>a 2'-deoxyribonucleoside 5'-phosphate + H2O = a 2'-deoxyribonucleoside + phosphate</text>
        <dbReference type="Rhea" id="RHEA:36167"/>
        <dbReference type="ChEBI" id="CHEBI:15377"/>
        <dbReference type="ChEBI" id="CHEBI:18274"/>
        <dbReference type="ChEBI" id="CHEBI:43474"/>
        <dbReference type="ChEBI" id="CHEBI:65317"/>
        <dbReference type="EC" id="3.1.3.89"/>
    </reaction>
</comment>
<dbReference type="InterPro" id="IPR003607">
    <property type="entry name" value="HD/PDEase_dom"/>
</dbReference>
<keyword evidence="7" id="KW-0378">Hydrolase</keyword>
<dbReference type="AlphaFoldDB" id="A0A2H0YNX9"/>
<evidence type="ECO:0000256" key="6">
    <source>
        <dbReference type="ARBA" id="ARBA00022723"/>
    </source>
</evidence>
<evidence type="ECO:0000256" key="3">
    <source>
        <dbReference type="ARBA" id="ARBA00001941"/>
    </source>
</evidence>
<dbReference type="Gene3D" id="1.10.3210.10">
    <property type="entry name" value="Hypothetical protein af1432"/>
    <property type="match status" value="1"/>
</dbReference>
<feature type="domain" description="HD/PDEase" evidence="8">
    <location>
        <begin position="35"/>
        <end position="180"/>
    </location>
</feature>
<evidence type="ECO:0000259" key="8">
    <source>
        <dbReference type="SMART" id="SM00471"/>
    </source>
</evidence>
<evidence type="ECO:0000256" key="7">
    <source>
        <dbReference type="ARBA" id="ARBA00022801"/>
    </source>
</evidence>
<evidence type="ECO:0000256" key="5">
    <source>
        <dbReference type="ARBA" id="ARBA00012964"/>
    </source>
</evidence>
<dbReference type="EC" id="3.1.3.89" evidence="5"/>
<dbReference type="EMBL" id="PEYC01000023">
    <property type="protein sequence ID" value="PIS40170.1"/>
    <property type="molecule type" value="Genomic_DNA"/>
</dbReference>
<comment type="caution">
    <text evidence="9">The sequence shown here is derived from an EMBL/GenBank/DDBJ whole genome shotgun (WGS) entry which is preliminary data.</text>
</comment>
<gene>
    <name evidence="9" type="ORF">COT32_01190</name>
</gene>
<dbReference type="Pfam" id="PF13023">
    <property type="entry name" value="HD_3"/>
    <property type="match status" value="1"/>
</dbReference>
<name>A0A2H0YNX9_9BACT</name>
<comment type="cofactor">
    <cofactor evidence="2">
        <name>Mn(2+)</name>
        <dbReference type="ChEBI" id="CHEBI:29035"/>
    </cofactor>
</comment>
<proteinExistence type="predicted"/>
<evidence type="ECO:0000256" key="4">
    <source>
        <dbReference type="ARBA" id="ARBA00011738"/>
    </source>
</evidence>
<sequence>MEEKKELDETINFLIQVGKLKEKKRRGWLAHEIKNPETTASHIFRATLLAWILARKRKGLNIEKVLKMALIHDLCEVHTKDETPYDPLLPNNLQNREKVEKILDKWPNFTLKQKREKILKKYKREFRSLKKLVSGLPRNLKEEIINLWREFENGFSEEGRFVKQIDKAENYLQGMEYWKRYGKIRQKLWARWAKEIFDDPIIVKFFRALDDKLIK</sequence>
<comment type="subunit">
    <text evidence="4">Homodimer.</text>
</comment>